<dbReference type="Pfam" id="PF07883">
    <property type="entry name" value="Cupin_2"/>
    <property type="match status" value="1"/>
</dbReference>
<proteinExistence type="predicted"/>
<keyword evidence="1" id="KW-0479">Metal-binding</keyword>
<dbReference type="PANTHER" id="PTHR35848">
    <property type="entry name" value="OXALATE-BINDING PROTEIN"/>
    <property type="match status" value="1"/>
</dbReference>
<evidence type="ECO:0000259" key="2">
    <source>
        <dbReference type="Pfam" id="PF07883"/>
    </source>
</evidence>
<dbReference type="InterPro" id="IPR011051">
    <property type="entry name" value="RmlC_Cupin_sf"/>
</dbReference>
<evidence type="ECO:0000313" key="3">
    <source>
        <dbReference type="EMBL" id="UUY02473.1"/>
    </source>
</evidence>
<keyword evidence="4" id="KW-1185">Reference proteome</keyword>
<sequence>MANLHHPDYDELRDHDGFRALRARVGRQLGTRRLGISQWELPPGEAAYPYHLHLGEEELLIVLSGTPALRDAGGWRRLAQGEIVSFLAGPDGGHQLLNDTDGPVRFLAISTNGQPDIVLYPDEGKVCAADRAPEGDIHRWFFRLADEVGYNAGVEPPTPPSSI</sequence>
<dbReference type="InterPro" id="IPR014710">
    <property type="entry name" value="RmlC-like_jellyroll"/>
</dbReference>
<dbReference type="Proteomes" id="UP001058860">
    <property type="component" value="Chromosome"/>
</dbReference>
<protein>
    <submittedName>
        <fullName evidence="3">Cupin domain-containing protein</fullName>
    </submittedName>
</protein>
<evidence type="ECO:0000256" key="1">
    <source>
        <dbReference type="ARBA" id="ARBA00022723"/>
    </source>
</evidence>
<feature type="domain" description="Cupin type-2" evidence="2">
    <location>
        <begin position="39"/>
        <end position="109"/>
    </location>
</feature>
<gene>
    <name evidence="3" type="ORF">LRS13_17440</name>
</gene>
<dbReference type="EMBL" id="CP088295">
    <property type="protein sequence ID" value="UUY02473.1"/>
    <property type="molecule type" value="Genomic_DNA"/>
</dbReference>
<name>A0ABY5PCQ9_9ACTN</name>
<evidence type="ECO:0000313" key="4">
    <source>
        <dbReference type="Proteomes" id="UP001058860"/>
    </source>
</evidence>
<dbReference type="RefSeq" id="WP_353863000.1">
    <property type="nucleotide sequence ID" value="NZ_CP088295.1"/>
</dbReference>
<accession>A0ABY5PCQ9</accession>
<organism evidence="3 4">
    <name type="scientific">Svornostia abyssi</name>
    <dbReference type="NCBI Taxonomy" id="2898438"/>
    <lineage>
        <taxon>Bacteria</taxon>
        <taxon>Bacillati</taxon>
        <taxon>Actinomycetota</taxon>
        <taxon>Thermoleophilia</taxon>
        <taxon>Solirubrobacterales</taxon>
        <taxon>Baekduiaceae</taxon>
        <taxon>Svornostia</taxon>
    </lineage>
</organism>
<dbReference type="Gene3D" id="2.60.120.10">
    <property type="entry name" value="Jelly Rolls"/>
    <property type="match status" value="1"/>
</dbReference>
<dbReference type="InterPro" id="IPR051610">
    <property type="entry name" value="GPI/OXD"/>
</dbReference>
<dbReference type="SUPFAM" id="SSF51182">
    <property type="entry name" value="RmlC-like cupins"/>
    <property type="match status" value="1"/>
</dbReference>
<reference evidence="4" key="1">
    <citation type="submission" date="2021-11" db="EMBL/GenBank/DDBJ databases">
        <title>Cultivation dependent microbiological survey of springs from the worlds oldest radium mine currently devoted to the extraction of radon-saturated water.</title>
        <authorList>
            <person name="Kapinusova G."/>
            <person name="Smrhova T."/>
            <person name="Strejcek M."/>
            <person name="Suman J."/>
            <person name="Jani K."/>
            <person name="Pajer P."/>
            <person name="Uhlik O."/>
        </authorList>
    </citation>
    <scope>NUCLEOTIDE SEQUENCE [LARGE SCALE GENOMIC DNA]</scope>
    <source>
        <strain evidence="4">J379</strain>
    </source>
</reference>
<dbReference type="InterPro" id="IPR013096">
    <property type="entry name" value="Cupin_2"/>
</dbReference>